<keyword evidence="13" id="KW-1185">Reference proteome</keyword>
<comment type="pathway">
    <text evidence="2 9">Lipid metabolism; fatty acid biosynthesis.</text>
</comment>
<dbReference type="InterPro" id="IPR011053">
    <property type="entry name" value="Single_hybrid_motif"/>
</dbReference>
<protein>
    <recommendedName>
        <fullName evidence="3 9">Biotin carboxyl carrier protein of acetyl-CoA carboxylase</fullName>
    </recommendedName>
</protein>
<dbReference type="EMBL" id="CP150851">
    <property type="protein sequence ID" value="WZW59381.1"/>
    <property type="molecule type" value="Genomic_DNA"/>
</dbReference>
<evidence type="ECO:0000256" key="1">
    <source>
        <dbReference type="ARBA" id="ARBA00003761"/>
    </source>
</evidence>
<evidence type="ECO:0000256" key="3">
    <source>
        <dbReference type="ARBA" id="ARBA00017562"/>
    </source>
</evidence>
<keyword evidence="8 9" id="KW-0092">Biotin</keyword>
<geneLocation type="plasmid" evidence="12 13">
    <name>unnamed</name>
</geneLocation>
<evidence type="ECO:0000256" key="6">
    <source>
        <dbReference type="ARBA" id="ARBA00023098"/>
    </source>
</evidence>
<dbReference type="PRINTS" id="PR01071">
    <property type="entry name" value="ACOABIOTINCC"/>
</dbReference>
<feature type="compositionally biased region" description="Low complexity" evidence="10">
    <location>
        <begin position="39"/>
        <end position="52"/>
    </location>
</feature>
<gene>
    <name evidence="12" type="ORF">WN985_34100</name>
</gene>
<dbReference type="Pfam" id="PF00364">
    <property type="entry name" value="Biotin_lipoyl"/>
    <property type="match status" value="1"/>
</dbReference>
<evidence type="ECO:0000313" key="13">
    <source>
        <dbReference type="Proteomes" id="UP001484179"/>
    </source>
</evidence>
<dbReference type="InterPro" id="IPR000089">
    <property type="entry name" value="Biotin_lipoyl"/>
</dbReference>
<dbReference type="RefSeq" id="WP_342312575.1">
    <property type="nucleotide sequence ID" value="NZ_CP150851.1"/>
</dbReference>
<accession>A0ABZ3BWK2</accession>
<dbReference type="PANTHER" id="PTHR45266:SF3">
    <property type="entry name" value="OXALOACETATE DECARBOXYLASE ALPHA CHAIN"/>
    <property type="match status" value="1"/>
</dbReference>
<keyword evidence="6 9" id="KW-0443">Lipid metabolism</keyword>
<dbReference type="InterPro" id="IPR001249">
    <property type="entry name" value="AcCoA_biotinCC"/>
</dbReference>
<dbReference type="CDD" id="cd06850">
    <property type="entry name" value="biotinyl_domain"/>
    <property type="match status" value="1"/>
</dbReference>
<feature type="region of interest" description="Disordered" evidence="10">
    <location>
        <begin position="38"/>
        <end position="64"/>
    </location>
</feature>
<feature type="domain" description="Lipoyl-binding" evidence="11">
    <location>
        <begin position="77"/>
        <end position="153"/>
    </location>
</feature>
<dbReference type="Gene3D" id="2.40.50.100">
    <property type="match status" value="1"/>
</dbReference>
<name>A0ABZ3BWK2_BURPY</name>
<dbReference type="PROSITE" id="PS00188">
    <property type="entry name" value="BIOTIN"/>
    <property type="match status" value="1"/>
</dbReference>
<keyword evidence="5 9" id="KW-0276">Fatty acid metabolism</keyword>
<dbReference type="InterPro" id="IPR001882">
    <property type="entry name" value="Biotin_BS"/>
</dbReference>
<evidence type="ECO:0000313" key="12">
    <source>
        <dbReference type="EMBL" id="WZW59381.1"/>
    </source>
</evidence>
<evidence type="ECO:0000256" key="10">
    <source>
        <dbReference type="SAM" id="MobiDB-lite"/>
    </source>
</evidence>
<evidence type="ECO:0000256" key="8">
    <source>
        <dbReference type="ARBA" id="ARBA00023267"/>
    </source>
</evidence>
<dbReference type="SUPFAM" id="SSF51230">
    <property type="entry name" value="Single hybrid motif"/>
    <property type="match status" value="1"/>
</dbReference>
<keyword evidence="12" id="KW-0614">Plasmid</keyword>
<evidence type="ECO:0000256" key="2">
    <source>
        <dbReference type="ARBA" id="ARBA00005194"/>
    </source>
</evidence>
<organism evidence="12 13">
    <name type="scientific">Burkholderia pyrrocinia</name>
    <name type="common">Pseudomonas pyrrocinia</name>
    <dbReference type="NCBI Taxonomy" id="60550"/>
    <lineage>
        <taxon>Bacteria</taxon>
        <taxon>Pseudomonadati</taxon>
        <taxon>Pseudomonadota</taxon>
        <taxon>Betaproteobacteria</taxon>
        <taxon>Burkholderiales</taxon>
        <taxon>Burkholderiaceae</taxon>
        <taxon>Burkholderia</taxon>
        <taxon>Burkholderia cepacia complex</taxon>
    </lineage>
</organism>
<keyword evidence="4 9" id="KW-0444">Lipid biosynthesis</keyword>
<dbReference type="Proteomes" id="UP001484179">
    <property type="component" value="Plasmid unnamed"/>
</dbReference>
<evidence type="ECO:0000256" key="5">
    <source>
        <dbReference type="ARBA" id="ARBA00022832"/>
    </source>
</evidence>
<comment type="function">
    <text evidence="1 9">This protein is a component of the acetyl coenzyme A carboxylase complex; first, biotin carboxylase catalyzes the carboxylation of the carrier protein and then the transcarboxylase transfers the carboxyl group to form malonyl-CoA.</text>
</comment>
<dbReference type="InterPro" id="IPR050709">
    <property type="entry name" value="Biotin_Carboxyl_Carrier/Decarb"/>
</dbReference>
<sequence>MDLNKIKSLIDLLADSPLLELELIEGDDKVRLVKRNRGDAATAPARDAAPAREPQSRIAQEAAPLPVASTDLQRIEPCFVRAPMFGVAHLRPSPNDSDFVDTDDRVQAGQVLCTIEAMKVFHAIESEYEGRVAEVLVNSGDEVEAGQPLFRIER</sequence>
<evidence type="ECO:0000256" key="9">
    <source>
        <dbReference type="RuleBase" id="RU364072"/>
    </source>
</evidence>
<keyword evidence="7 9" id="KW-0275">Fatty acid biosynthesis</keyword>
<evidence type="ECO:0000259" key="11">
    <source>
        <dbReference type="PROSITE" id="PS50968"/>
    </source>
</evidence>
<dbReference type="PROSITE" id="PS50968">
    <property type="entry name" value="BIOTINYL_LIPOYL"/>
    <property type="match status" value="1"/>
</dbReference>
<dbReference type="PANTHER" id="PTHR45266">
    <property type="entry name" value="OXALOACETATE DECARBOXYLASE ALPHA CHAIN"/>
    <property type="match status" value="1"/>
</dbReference>
<proteinExistence type="predicted"/>
<evidence type="ECO:0000256" key="7">
    <source>
        <dbReference type="ARBA" id="ARBA00023160"/>
    </source>
</evidence>
<evidence type="ECO:0000256" key="4">
    <source>
        <dbReference type="ARBA" id="ARBA00022516"/>
    </source>
</evidence>
<reference evidence="12 13" key="1">
    <citation type="submission" date="2024-04" db="EMBL/GenBank/DDBJ databases">
        <title>Biological Control Activity of Plant Growth Promoting Rhizobacteria Burkholderia pyrrocinia BX1 against Tobacco black shank Introduction Tobacco black shank (TBS) caused by the oomycete Phytophthora. nicotianae (P. nicotianae) has become a destructive soil.</title>
        <authorList>
            <person name="Liu X."/>
            <person name="Shu C."/>
        </authorList>
    </citation>
    <scope>NUCLEOTIDE SEQUENCE [LARGE SCALE GENOMIC DNA]</scope>
    <source>
        <strain evidence="12 13">BX1</strain>
        <plasmid evidence="12 13">unnamed</plasmid>
    </source>
</reference>